<dbReference type="Gene3D" id="2.60.40.1180">
    <property type="entry name" value="Golgi alpha-mannosidase II"/>
    <property type="match status" value="1"/>
</dbReference>
<dbReference type="InterPro" id="IPR017853">
    <property type="entry name" value="GH"/>
</dbReference>
<dbReference type="PANTHER" id="PTHR35803:SF2">
    <property type="entry name" value="RETAINING ALPHA-GALACTOSIDASE"/>
    <property type="match status" value="1"/>
</dbReference>
<keyword evidence="1 6" id="KW-0378">Hydrolase</keyword>
<evidence type="ECO:0000259" key="3">
    <source>
        <dbReference type="Pfam" id="PF10566"/>
    </source>
</evidence>
<gene>
    <name evidence="6" type="ORF">FOY91_00925</name>
</gene>
<dbReference type="Gene3D" id="2.70.98.10">
    <property type="match status" value="1"/>
</dbReference>
<evidence type="ECO:0000259" key="5">
    <source>
        <dbReference type="Pfam" id="PF14509"/>
    </source>
</evidence>
<feature type="domain" description="Glycosyl-hydrolase 97 C-terminal oligomerisation" evidence="5">
    <location>
        <begin position="578"/>
        <end position="669"/>
    </location>
</feature>
<organism evidence="6 7">
    <name type="scientific">Alterirhizorhabdus solaris</name>
    <dbReference type="NCBI Taxonomy" id="2529389"/>
    <lineage>
        <taxon>Bacteria</taxon>
        <taxon>Pseudomonadati</taxon>
        <taxon>Pseudomonadota</taxon>
        <taxon>Alphaproteobacteria</taxon>
        <taxon>Sphingomonadales</taxon>
        <taxon>Rhizorhabdaceae</taxon>
        <taxon>Alterirhizorhabdus</taxon>
    </lineage>
</organism>
<accession>A0A558RDA2</accession>
<dbReference type="OrthoDB" id="57532at2"/>
<reference evidence="6 7" key="1">
    <citation type="submission" date="2019-07" db="EMBL/GenBank/DDBJ databases">
        <title>Sphingomonas solaris sp. nov., isolated from a solar panel from Boston, Massachusetts.</title>
        <authorList>
            <person name="Tanner K."/>
            <person name="Pascual J."/>
            <person name="Mancuso C."/>
            <person name="Pereto J."/>
            <person name="Khalil A."/>
            <person name="Vilanova C."/>
        </authorList>
    </citation>
    <scope>NUCLEOTIDE SEQUENCE [LARGE SCALE GENOMIC DNA]</scope>
    <source>
        <strain evidence="6 7">R4DWN</strain>
    </source>
</reference>
<dbReference type="InterPro" id="IPR029486">
    <property type="entry name" value="GH97_N"/>
</dbReference>
<dbReference type="Pfam" id="PF14508">
    <property type="entry name" value="GH97_N"/>
    <property type="match status" value="1"/>
</dbReference>
<dbReference type="InterPro" id="IPR013785">
    <property type="entry name" value="Aldolase_TIM"/>
</dbReference>
<dbReference type="InterPro" id="IPR013780">
    <property type="entry name" value="Glyco_hydro_b"/>
</dbReference>
<dbReference type="Pfam" id="PF10566">
    <property type="entry name" value="Glyco_hydro_97"/>
    <property type="match status" value="1"/>
</dbReference>
<keyword evidence="2" id="KW-0326">Glycosidase</keyword>
<dbReference type="Proteomes" id="UP000318681">
    <property type="component" value="Unassembled WGS sequence"/>
</dbReference>
<dbReference type="InterPro" id="IPR052720">
    <property type="entry name" value="Glycosyl_hydrolase_97"/>
</dbReference>
<protein>
    <submittedName>
        <fullName evidence="6">Glycoside hydrolase family 97 protein</fullName>
    </submittedName>
</protein>
<dbReference type="PANTHER" id="PTHR35803">
    <property type="entry name" value="GLUCAN 1,4-ALPHA-GLUCOSIDASE SUSB-RELATED"/>
    <property type="match status" value="1"/>
</dbReference>
<dbReference type="InterPro" id="IPR014718">
    <property type="entry name" value="GH-type_carb-bd"/>
</dbReference>
<dbReference type="AlphaFoldDB" id="A0A558RDA2"/>
<proteinExistence type="predicted"/>
<name>A0A558RDA2_9SPHN</name>
<comment type="caution">
    <text evidence="6">The sequence shown here is derived from an EMBL/GenBank/DDBJ whole genome shotgun (WGS) entry which is preliminary data.</text>
</comment>
<evidence type="ECO:0000256" key="1">
    <source>
        <dbReference type="ARBA" id="ARBA00022801"/>
    </source>
</evidence>
<dbReference type="EMBL" id="VNIM01000002">
    <property type="protein sequence ID" value="TVV77356.1"/>
    <property type="molecule type" value="Genomic_DNA"/>
</dbReference>
<dbReference type="InterPro" id="IPR019563">
    <property type="entry name" value="GH97_catalytic"/>
</dbReference>
<dbReference type="GO" id="GO:0030246">
    <property type="term" value="F:carbohydrate binding"/>
    <property type="evidence" value="ECO:0007669"/>
    <property type="project" value="InterPro"/>
</dbReference>
<evidence type="ECO:0000313" key="7">
    <source>
        <dbReference type="Proteomes" id="UP000318681"/>
    </source>
</evidence>
<dbReference type="SUPFAM" id="SSF51445">
    <property type="entry name" value="(Trans)glycosidases"/>
    <property type="match status" value="1"/>
</dbReference>
<feature type="domain" description="Glycosyl-hydrolase 97 catalytic" evidence="3">
    <location>
        <begin position="318"/>
        <end position="476"/>
    </location>
</feature>
<keyword evidence="7" id="KW-1185">Reference proteome</keyword>
<sequence length="672" mass="73636">MTMSQATARVSGDQTLDPERGKWIVRCSLWVICFLVLGSCQRTPHDNPLAVASPDGRVEVVAGRLPGGKLAIRVRHDGMDVIAPSTVGWRLAADEFGPLVITSVQPRPSVAAPDRTALPYRELIVATREGGGARRQVNLRLRAYDTGAAFRLELPRQPAFGRVSIAAETTELRFPRDYACLAVRHSEYLNSHEGDYAAVSASALRRGALYDLPLSCRTGRGGETVAIAESGVERYPGAYLVRAGAHGVAVRLTPLPQNDAIAVSATLPSTGLLAPWRVVMVADRPEQLIENSLVAELAPPSRIGDERWVRPGKAAWAWWAGLDASGVPNAGYNDATYRRYIDFAARLGLPYFVIDWGWAARPNGDDELADITRFRPDVDIPALSRYAAARGVRLWLWTNWKTVNGQMDEVFALYQRWGIAGIKVDYVYRQDQVAIGWYHRLLAAAARHKLMVNIHGSPVPRGLERTYPNFLTEEGVMGTEYNKWSRKVTAGYNVRLAYTRAAIGPMDYAPGAFRNVAPAAFVARKKLPEVMTTRAHQLAMFVVYPSPLQSLADAPAAYLDDRNRPLPETGFLRLVPATWDETRGVAGAWGKWIAVARRSGKRWFVGVMNDGDVRSVSVPLRFLAPGRWHATALIDGDRPTVVAGHEGPVSPATSLRIPLHATGGAVLVLDPA</sequence>
<dbReference type="Gene3D" id="3.20.20.70">
    <property type="entry name" value="Aldolase class I"/>
    <property type="match status" value="1"/>
</dbReference>
<evidence type="ECO:0000259" key="4">
    <source>
        <dbReference type="Pfam" id="PF14508"/>
    </source>
</evidence>
<dbReference type="InterPro" id="IPR029483">
    <property type="entry name" value="GH97_C"/>
</dbReference>
<dbReference type="Pfam" id="PF14509">
    <property type="entry name" value="GH97_C"/>
    <property type="match status" value="1"/>
</dbReference>
<evidence type="ECO:0000313" key="6">
    <source>
        <dbReference type="EMBL" id="TVV77356.1"/>
    </source>
</evidence>
<dbReference type="GO" id="GO:0016798">
    <property type="term" value="F:hydrolase activity, acting on glycosyl bonds"/>
    <property type="evidence" value="ECO:0007669"/>
    <property type="project" value="UniProtKB-KW"/>
</dbReference>
<evidence type="ECO:0000256" key="2">
    <source>
        <dbReference type="ARBA" id="ARBA00023295"/>
    </source>
</evidence>
<feature type="domain" description="Glycosyl-hydrolase 97 N-terminal" evidence="4">
    <location>
        <begin position="51"/>
        <end position="300"/>
    </location>
</feature>